<keyword evidence="3" id="KW-0378">Hydrolase</keyword>
<comment type="caution">
    <text evidence="6">The sequence shown here is derived from an EMBL/GenBank/DDBJ whole genome shotgun (WGS) entry which is preliminary data.</text>
</comment>
<reference evidence="7" key="1">
    <citation type="journal article" date="2019" name="Int. J. Syst. Evol. Microbiol.">
        <title>The Global Catalogue of Microorganisms (GCM) 10K type strain sequencing project: providing services to taxonomists for standard genome sequencing and annotation.</title>
        <authorList>
            <consortium name="The Broad Institute Genomics Platform"/>
            <consortium name="The Broad Institute Genome Sequencing Center for Infectious Disease"/>
            <person name="Wu L."/>
            <person name="Ma J."/>
        </authorList>
    </citation>
    <scope>NUCLEOTIDE SEQUENCE [LARGE SCALE GENOMIC DNA]</scope>
    <source>
        <strain evidence="7">JCM 6486</strain>
    </source>
</reference>
<keyword evidence="4" id="KW-0904">Protein phosphatase</keyword>
<proteinExistence type="inferred from homology"/>
<name>A0ABP3X7I3_9FIRM</name>
<dbReference type="PANTHER" id="PTHR39181">
    <property type="entry name" value="TYROSINE-PROTEIN PHOSPHATASE YWQE"/>
    <property type="match status" value="1"/>
</dbReference>
<dbReference type="Proteomes" id="UP001400965">
    <property type="component" value="Unassembled WGS sequence"/>
</dbReference>
<evidence type="ECO:0000256" key="2">
    <source>
        <dbReference type="ARBA" id="ARBA00013064"/>
    </source>
</evidence>
<evidence type="ECO:0000313" key="7">
    <source>
        <dbReference type="Proteomes" id="UP001400965"/>
    </source>
</evidence>
<organism evidence="6 7">
    <name type="scientific">Paraclostridium tenue</name>
    <dbReference type="NCBI Taxonomy" id="1737"/>
    <lineage>
        <taxon>Bacteria</taxon>
        <taxon>Bacillati</taxon>
        <taxon>Bacillota</taxon>
        <taxon>Clostridia</taxon>
        <taxon>Peptostreptococcales</taxon>
        <taxon>Peptostreptococcaceae</taxon>
        <taxon>Paraclostridium</taxon>
    </lineage>
</organism>
<evidence type="ECO:0000256" key="5">
    <source>
        <dbReference type="ARBA" id="ARBA00051722"/>
    </source>
</evidence>
<sequence>MIDIHCHILPNVDDGSKSLEESIEMAKIAESEGIKKIVNTSHYHPDFKFKKGKELIEILNNFNETLKSQGIDVEVVLGNELYYTYDLIEDFGQLDFYSLNNSKYILIEFSPNNFPNNLVDIVYEIKLRKYIPILAHVERYPKIQNDPNIIYDCISEGALIQINSSSVIGKNGVEAKKTSKILLDNDMVHFIATDAHSSTKRRPLIKETYDYIKKSYGEDISQNLFFKNQEYILENKDLDFINPKKYVEKKSLFKRLFKR</sequence>
<dbReference type="PIRSF" id="PIRSF016557">
    <property type="entry name" value="Caps_synth_CpsB"/>
    <property type="match status" value="1"/>
</dbReference>
<dbReference type="PANTHER" id="PTHR39181:SF1">
    <property type="entry name" value="TYROSINE-PROTEIN PHOSPHATASE YWQE"/>
    <property type="match status" value="1"/>
</dbReference>
<evidence type="ECO:0000256" key="4">
    <source>
        <dbReference type="ARBA" id="ARBA00022912"/>
    </source>
</evidence>
<dbReference type="EMBL" id="BAAACP010000001">
    <property type="protein sequence ID" value="GAA0860978.1"/>
    <property type="molecule type" value="Genomic_DNA"/>
</dbReference>
<accession>A0ABP3X7I3</accession>
<comment type="catalytic activity">
    <reaction evidence="5">
        <text>O-phospho-L-tyrosyl-[protein] + H2O = L-tyrosyl-[protein] + phosphate</text>
        <dbReference type="Rhea" id="RHEA:10684"/>
        <dbReference type="Rhea" id="RHEA-COMP:10136"/>
        <dbReference type="Rhea" id="RHEA-COMP:20101"/>
        <dbReference type="ChEBI" id="CHEBI:15377"/>
        <dbReference type="ChEBI" id="CHEBI:43474"/>
        <dbReference type="ChEBI" id="CHEBI:46858"/>
        <dbReference type="ChEBI" id="CHEBI:61978"/>
        <dbReference type="EC" id="3.1.3.48"/>
    </reaction>
</comment>
<evidence type="ECO:0000256" key="3">
    <source>
        <dbReference type="ARBA" id="ARBA00022801"/>
    </source>
</evidence>
<dbReference type="RefSeq" id="WP_346040926.1">
    <property type="nucleotide sequence ID" value="NZ_BAAACP010000001.1"/>
</dbReference>
<evidence type="ECO:0000256" key="1">
    <source>
        <dbReference type="ARBA" id="ARBA00005750"/>
    </source>
</evidence>
<dbReference type="InterPro" id="IPR016195">
    <property type="entry name" value="Pol/histidinol_Pase-like"/>
</dbReference>
<comment type="similarity">
    <text evidence="1">Belongs to the metallo-dependent hydrolases superfamily. CpsB/CapC family.</text>
</comment>
<keyword evidence="7" id="KW-1185">Reference proteome</keyword>
<dbReference type="Gene3D" id="3.20.20.140">
    <property type="entry name" value="Metal-dependent hydrolases"/>
    <property type="match status" value="1"/>
</dbReference>
<dbReference type="SUPFAM" id="SSF89550">
    <property type="entry name" value="PHP domain-like"/>
    <property type="match status" value="1"/>
</dbReference>
<evidence type="ECO:0000313" key="6">
    <source>
        <dbReference type="EMBL" id="GAA0860978.1"/>
    </source>
</evidence>
<dbReference type="EC" id="3.1.3.48" evidence="2"/>
<dbReference type="Pfam" id="PF19567">
    <property type="entry name" value="CpsB_CapC"/>
    <property type="match status" value="1"/>
</dbReference>
<protein>
    <recommendedName>
        <fullName evidence="2">protein-tyrosine-phosphatase</fullName>
        <ecNumber evidence="2">3.1.3.48</ecNumber>
    </recommendedName>
</protein>
<gene>
    <name evidence="6" type="ORF">GCM10008917_00420</name>
</gene>
<dbReference type="InterPro" id="IPR016667">
    <property type="entry name" value="Caps_polysacc_synth_CpsB/CapC"/>
</dbReference>